<dbReference type="InterPro" id="IPR011712">
    <property type="entry name" value="Sig_transdc_His_kin_sub3_dim/P"/>
</dbReference>
<dbReference type="SUPFAM" id="SSF55874">
    <property type="entry name" value="ATPase domain of HSP90 chaperone/DNA topoisomerase II/histidine kinase"/>
    <property type="match status" value="1"/>
</dbReference>
<dbReference type="CDD" id="cd16917">
    <property type="entry name" value="HATPase_UhpB-NarQ-NarX-like"/>
    <property type="match status" value="1"/>
</dbReference>
<protein>
    <recommendedName>
        <fullName evidence="2">histidine kinase</fullName>
        <ecNumber evidence="2">2.7.13.3</ecNumber>
    </recommendedName>
</protein>
<evidence type="ECO:0000256" key="2">
    <source>
        <dbReference type="ARBA" id="ARBA00012438"/>
    </source>
</evidence>
<dbReference type="InterPro" id="IPR003594">
    <property type="entry name" value="HATPase_dom"/>
</dbReference>
<evidence type="ECO:0000256" key="6">
    <source>
        <dbReference type="ARBA" id="ARBA00022777"/>
    </source>
</evidence>
<dbReference type="EMBL" id="JARACI010001197">
    <property type="protein sequence ID" value="MDD9208171.1"/>
    <property type="molecule type" value="Genomic_DNA"/>
</dbReference>
<feature type="domain" description="Histidine kinase/HSP90-like ATPase" evidence="10">
    <location>
        <begin position="282"/>
        <end position="375"/>
    </location>
</feature>
<keyword evidence="9" id="KW-0472">Membrane</keyword>
<dbReference type="Gene3D" id="1.20.5.1930">
    <property type="match status" value="1"/>
</dbReference>
<comment type="caution">
    <text evidence="11">The sequence shown here is derived from an EMBL/GenBank/DDBJ whole genome shotgun (WGS) entry which is preliminary data.</text>
</comment>
<dbReference type="SMART" id="SM00387">
    <property type="entry name" value="HATPase_c"/>
    <property type="match status" value="1"/>
</dbReference>
<evidence type="ECO:0000256" key="3">
    <source>
        <dbReference type="ARBA" id="ARBA00022553"/>
    </source>
</evidence>
<evidence type="ECO:0000313" key="11">
    <source>
        <dbReference type="EMBL" id="MDD9208171.1"/>
    </source>
</evidence>
<evidence type="ECO:0000259" key="10">
    <source>
        <dbReference type="SMART" id="SM00387"/>
    </source>
</evidence>
<accession>A0ABT5U1K3</accession>
<evidence type="ECO:0000313" key="12">
    <source>
        <dbReference type="Proteomes" id="UP001165561"/>
    </source>
</evidence>
<dbReference type="Proteomes" id="UP001165561">
    <property type="component" value="Unassembled WGS sequence"/>
</dbReference>
<dbReference type="EC" id="2.7.13.3" evidence="2"/>
<dbReference type="Gene3D" id="3.30.565.10">
    <property type="entry name" value="Histidine kinase-like ATPase, C-terminal domain"/>
    <property type="match status" value="1"/>
</dbReference>
<dbReference type="InterPro" id="IPR036890">
    <property type="entry name" value="HATPase_C_sf"/>
</dbReference>
<keyword evidence="6 11" id="KW-0418">Kinase</keyword>
<organism evidence="11 12">
    <name type="scientific">Georgenia halotolerans</name>
    <dbReference type="NCBI Taxonomy" id="3028317"/>
    <lineage>
        <taxon>Bacteria</taxon>
        <taxon>Bacillati</taxon>
        <taxon>Actinomycetota</taxon>
        <taxon>Actinomycetes</taxon>
        <taxon>Micrococcales</taxon>
        <taxon>Bogoriellaceae</taxon>
        <taxon>Georgenia</taxon>
    </lineage>
</organism>
<keyword evidence="7" id="KW-0067">ATP-binding</keyword>
<feature type="transmembrane region" description="Helical" evidence="9">
    <location>
        <begin position="141"/>
        <end position="160"/>
    </location>
</feature>
<name>A0ABT5U1K3_9MICO</name>
<dbReference type="GO" id="GO:0016301">
    <property type="term" value="F:kinase activity"/>
    <property type="evidence" value="ECO:0007669"/>
    <property type="project" value="UniProtKB-KW"/>
</dbReference>
<gene>
    <name evidence="11" type="ORF">PU560_17120</name>
</gene>
<evidence type="ECO:0000256" key="8">
    <source>
        <dbReference type="ARBA" id="ARBA00023012"/>
    </source>
</evidence>
<feature type="transmembrane region" description="Helical" evidence="9">
    <location>
        <begin position="69"/>
        <end position="87"/>
    </location>
</feature>
<dbReference type="PANTHER" id="PTHR24421">
    <property type="entry name" value="NITRATE/NITRITE SENSOR PROTEIN NARX-RELATED"/>
    <property type="match status" value="1"/>
</dbReference>
<evidence type="ECO:0000256" key="4">
    <source>
        <dbReference type="ARBA" id="ARBA00022679"/>
    </source>
</evidence>
<feature type="transmembrane region" description="Helical" evidence="9">
    <location>
        <begin position="93"/>
        <end position="109"/>
    </location>
</feature>
<dbReference type="Pfam" id="PF07730">
    <property type="entry name" value="HisKA_3"/>
    <property type="match status" value="1"/>
</dbReference>
<dbReference type="PANTHER" id="PTHR24421:SF10">
    <property type="entry name" value="NITRATE_NITRITE SENSOR PROTEIN NARQ"/>
    <property type="match status" value="1"/>
</dbReference>
<feature type="transmembrane region" description="Helical" evidence="9">
    <location>
        <begin position="116"/>
        <end position="135"/>
    </location>
</feature>
<keyword evidence="9" id="KW-1133">Transmembrane helix</keyword>
<keyword evidence="3" id="KW-0597">Phosphoprotein</keyword>
<comment type="catalytic activity">
    <reaction evidence="1">
        <text>ATP + protein L-histidine = ADP + protein N-phospho-L-histidine.</text>
        <dbReference type="EC" id="2.7.13.3"/>
    </reaction>
</comment>
<evidence type="ECO:0000256" key="5">
    <source>
        <dbReference type="ARBA" id="ARBA00022741"/>
    </source>
</evidence>
<reference evidence="11" key="1">
    <citation type="submission" date="2023-02" db="EMBL/GenBank/DDBJ databases">
        <title>Georgenia sp.10Sc9-8, isolated from a soil sample collected from the Taklamakan desert.</title>
        <authorList>
            <person name="Liu S."/>
        </authorList>
    </citation>
    <scope>NUCLEOTIDE SEQUENCE</scope>
    <source>
        <strain evidence="11">10Sc9-8</strain>
    </source>
</reference>
<sequence>MSADLGSVWRAPAASPPPPTRVWRDYALVAAVAVVVALEALLRPGVPSSMLVVVAAVAPTLLWRRTKPLAMVVVVMAATASVALVVGDAESPIASAFIIVILYALCRWGSGRSMMVGLGIVLVHLTVTEVVLTGAVILEDLVGGLVVIITVASLGLAVRFRASARSRELESARMLERERLARDVHDTVAHHVSAIAIRAQAGLATSTLDPAAVTDALRVIESEASRSLTELRSMLRVLRLDDAADLQFSPQVRDLEQLARSEQGGPVVDVRLTGRLDDVPPAVMTAVYRIAQESVTNARRHAVQATRIDVAVDADEEQVRVQVRDDGAGTNGTASTRGFGITGMVERAALLGGTCTAGRSSDSGWTVAAVLPRSGWAS</sequence>
<keyword evidence="9" id="KW-0812">Transmembrane</keyword>
<evidence type="ECO:0000256" key="9">
    <source>
        <dbReference type="SAM" id="Phobius"/>
    </source>
</evidence>
<dbReference type="Pfam" id="PF02518">
    <property type="entry name" value="HATPase_c"/>
    <property type="match status" value="1"/>
</dbReference>
<keyword evidence="8" id="KW-0902">Two-component regulatory system</keyword>
<proteinExistence type="predicted"/>
<dbReference type="InterPro" id="IPR050482">
    <property type="entry name" value="Sensor_HK_TwoCompSys"/>
</dbReference>
<keyword evidence="4" id="KW-0808">Transferase</keyword>
<keyword evidence="12" id="KW-1185">Reference proteome</keyword>
<evidence type="ECO:0000256" key="7">
    <source>
        <dbReference type="ARBA" id="ARBA00022840"/>
    </source>
</evidence>
<keyword evidence="5" id="KW-0547">Nucleotide-binding</keyword>
<evidence type="ECO:0000256" key="1">
    <source>
        <dbReference type="ARBA" id="ARBA00000085"/>
    </source>
</evidence>
<feature type="transmembrane region" description="Helical" evidence="9">
    <location>
        <begin position="26"/>
        <end position="57"/>
    </location>
</feature>